<dbReference type="GO" id="GO:0160151">
    <property type="term" value="F:tRNA pseudouridine(32) synthase activity"/>
    <property type="evidence" value="ECO:0007669"/>
    <property type="project" value="UniProtKB-EC"/>
</dbReference>
<evidence type="ECO:0000256" key="5">
    <source>
        <dbReference type="ARBA" id="ARBA00036184"/>
    </source>
</evidence>
<dbReference type="PANTHER" id="PTHR21600:SF91">
    <property type="entry name" value="DUAL-SPECIFICITY RNA PSEUDOURIDINE SYNTHASE RLUA"/>
    <property type="match status" value="1"/>
</dbReference>
<dbReference type="GO" id="GO:0160142">
    <property type="term" value="F:23S rRNA pseudouridine(746) synthase activity"/>
    <property type="evidence" value="ECO:0007669"/>
    <property type="project" value="UniProtKB-EC"/>
</dbReference>
<comment type="catalytic activity">
    <reaction evidence="6">
        <text>uridine(746) in 23S rRNA = pseudouridine(746) in 23S rRNA</text>
        <dbReference type="Rhea" id="RHEA:42548"/>
        <dbReference type="Rhea" id="RHEA-COMP:10109"/>
        <dbReference type="Rhea" id="RHEA-COMP:10110"/>
        <dbReference type="ChEBI" id="CHEBI:65314"/>
        <dbReference type="ChEBI" id="CHEBI:65315"/>
        <dbReference type="EC" id="5.4.99.29"/>
    </reaction>
</comment>
<feature type="active site" evidence="8">
    <location>
        <position position="64"/>
    </location>
</feature>
<dbReference type="NCBIfam" id="TIGR00005">
    <property type="entry name" value="rluA_subfam"/>
    <property type="match status" value="1"/>
</dbReference>
<dbReference type="Proteomes" id="UP000630923">
    <property type="component" value="Unassembled WGS sequence"/>
</dbReference>
<dbReference type="FunFam" id="3.30.2350.10:FF:000005">
    <property type="entry name" value="Pseudouridine synthase"/>
    <property type="match status" value="1"/>
</dbReference>
<keyword evidence="2" id="KW-0698">rRNA processing</keyword>
<evidence type="ECO:0000256" key="6">
    <source>
        <dbReference type="ARBA" id="ARBA00036916"/>
    </source>
</evidence>
<gene>
    <name evidence="11" type="ORF">GCM10017044_02440</name>
</gene>
<dbReference type="AlphaFoldDB" id="A0A919E4G4"/>
<evidence type="ECO:0000256" key="9">
    <source>
        <dbReference type="RuleBase" id="RU362028"/>
    </source>
</evidence>
<dbReference type="SUPFAM" id="SSF55120">
    <property type="entry name" value="Pseudouridine synthase"/>
    <property type="match status" value="1"/>
</dbReference>
<dbReference type="GO" id="GO:0003723">
    <property type="term" value="F:RNA binding"/>
    <property type="evidence" value="ECO:0007669"/>
    <property type="project" value="InterPro"/>
</dbReference>
<evidence type="ECO:0000256" key="4">
    <source>
        <dbReference type="ARBA" id="ARBA00023235"/>
    </source>
</evidence>
<accession>A0A919E4G4</accession>
<dbReference type="EMBL" id="BNCI01000001">
    <property type="protein sequence ID" value="GHF12065.1"/>
    <property type="molecule type" value="Genomic_DNA"/>
</dbReference>
<keyword evidence="4 9" id="KW-0413">Isomerase</keyword>
<sequence>MISSVYTPPLDPYLDILFEDDSLLVLNKQSGLLSVPGRTDDRKDSLQLRAQDHTGGALTVHRLDMETSGVIVMAKSKDSHRALSRQFQDRKTDKDYVAVVAGRIEQDRGTIDLPMRCDWPNRPKQIIDHELGKSAQTQYQVVERHDDRTRVKLTPITGRSHQLRVHMLALGHPILGDALYATGEALAASKRLLLHAERLTITHPVTEERCQFFAPVPF</sequence>
<dbReference type="PROSITE" id="PS01129">
    <property type="entry name" value="PSI_RLU"/>
    <property type="match status" value="1"/>
</dbReference>
<dbReference type="InterPro" id="IPR006145">
    <property type="entry name" value="PsdUridine_synth_RsuA/RluA"/>
</dbReference>
<dbReference type="GO" id="GO:0008033">
    <property type="term" value="P:tRNA processing"/>
    <property type="evidence" value="ECO:0007669"/>
    <property type="project" value="UniProtKB-KW"/>
</dbReference>
<dbReference type="InterPro" id="IPR006225">
    <property type="entry name" value="PsdUridine_synth_RluC/D"/>
</dbReference>
<evidence type="ECO:0000259" key="10">
    <source>
        <dbReference type="Pfam" id="PF00849"/>
    </source>
</evidence>
<proteinExistence type="inferred from homology"/>
<reference evidence="11" key="2">
    <citation type="submission" date="2020-09" db="EMBL/GenBank/DDBJ databases">
        <authorList>
            <person name="Sun Q."/>
            <person name="Kim S."/>
        </authorList>
    </citation>
    <scope>NUCLEOTIDE SEQUENCE</scope>
    <source>
        <strain evidence="11">KCTC 42590</strain>
    </source>
</reference>
<feature type="domain" description="Pseudouridine synthase RsuA/RluA-like" evidence="10">
    <location>
        <begin position="23"/>
        <end position="168"/>
    </location>
</feature>
<dbReference type="Gene3D" id="3.30.2350.10">
    <property type="entry name" value="Pseudouridine synthase"/>
    <property type="match status" value="1"/>
</dbReference>
<comment type="catalytic activity">
    <reaction evidence="5">
        <text>uridine(32) in tRNA = pseudouridine(32) in tRNA</text>
        <dbReference type="Rhea" id="RHEA:42544"/>
        <dbReference type="Rhea" id="RHEA-COMP:10107"/>
        <dbReference type="Rhea" id="RHEA-COMP:10108"/>
        <dbReference type="ChEBI" id="CHEBI:65314"/>
        <dbReference type="ChEBI" id="CHEBI:65315"/>
        <dbReference type="EC" id="5.4.99.28"/>
    </reaction>
</comment>
<organism evidence="11 12">
    <name type="scientific">Kordiimonas sediminis</name>
    <dbReference type="NCBI Taxonomy" id="1735581"/>
    <lineage>
        <taxon>Bacteria</taxon>
        <taxon>Pseudomonadati</taxon>
        <taxon>Pseudomonadota</taxon>
        <taxon>Alphaproteobacteria</taxon>
        <taxon>Kordiimonadales</taxon>
        <taxon>Kordiimonadaceae</taxon>
        <taxon>Kordiimonas</taxon>
    </lineage>
</organism>
<comment type="function">
    <text evidence="7">Dual specificity enzyme that catalyzes the synthesis of pseudouridine from uracil-746 in 23S ribosomal RNA and from uracil-32 in the anticodon stem and loop of transfer RNAs.</text>
</comment>
<dbReference type="InterPro" id="IPR020103">
    <property type="entry name" value="PsdUridine_synth_cat_dom_sf"/>
</dbReference>
<dbReference type="EC" id="5.4.99.-" evidence="9"/>
<evidence type="ECO:0000256" key="2">
    <source>
        <dbReference type="ARBA" id="ARBA00022552"/>
    </source>
</evidence>
<comment type="caution">
    <text evidence="11">The sequence shown here is derived from an EMBL/GenBank/DDBJ whole genome shotgun (WGS) entry which is preliminary data.</text>
</comment>
<evidence type="ECO:0000313" key="12">
    <source>
        <dbReference type="Proteomes" id="UP000630923"/>
    </source>
</evidence>
<dbReference type="CDD" id="cd02869">
    <property type="entry name" value="PseudoU_synth_RluA_like"/>
    <property type="match status" value="1"/>
</dbReference>
<evidence type="ECO:0000256" key="3">
    <source>
        <dbReference type="ARBA" id="ARBA00022694"/>
    </source>
</evidence>
<dbReference type="PANTHER" id="PTHR21600">
    <property type="entry name" value="MITOCHONDRIAL RNA PSEUDOURIDINE SYNTHASE"/>
    <property type="match status" value="1"/>
</dbReference>
<comment type="function">
    <text evidence="9">Responsible for synthesis of pseudouridine from uracil.</text>
</comment>
<comment type="catalytic activity">
    <reaction evidence="9">
        <text>a uridine in RNA = a pseudouridine in RNA</text>
        <dbReference type="Rhea" id="RHEA:48348"/>
        <dbReference type="Rhea" id="RHEA-COMP:12068"/>
        <dbReference type="Rhea" id="RHEA-COMP:12069"/>
        <dbReference type="ChEBI" id="CHEBI:65314"/>
        <dbReference type="ChEBI" id="CHEBI:65315"/>
    </reaction>
</comment>
<dbReference type="InterPro" id="IPR006224">
    <property type="entry name" value="PsdUridine_synth_RluA-like_CS"/>
</dbReference>
<comment type="similarity">
    <text evidence="1 9">Belongs to the pseudouridine synthase RluA family.</text>
</comment>
<evidence type="ECO:0000256" key="8">
    <source>
        <dbReference type="PIRSR" id="PIRSR606225-1"/>
    </source>
</evidence>
<dbReference type="Pfam" id="PF00849">
    <property type="entry name" value="PseudoU_synth_2"/>
    <property type="match status" value="1"/>
</dbReference>
<reference evidence="11" key="1">
    <citation type="journal article" date="2014" name="Int. J. Syst. Evol. Microbiol.">
        <title>Complete genome sequence of Corynebacterium casei LMG S-19264T (=DSM 44701T), isolated from a smear-ripened cheese.</title>
        <authorList>
            <consortium name="US DOE Joint Genome Institute (JGI-PGF)"/>
            <person name="Walter F."/>
            <person name="Albersmeier A."/>
            <person name="Kalinowski J."/>
            <person name="Ruckert C."/>
        </authorList>
    </citation>
    <scope>NUCLEOTIDE SEQUENCE</scope>
    <source>
        <strain evidence="11">KCTC 42590</strain>
    </source>
</reference>
<protein>
    <recommendedName>
        <fullName evidence="9">Pseudouridine synthase</fullName>
        <ecNumber evidence="9">5.4.99.-</ecNumber>
    </recommendedName>
</protein>
<keyword evidence="12" id="KW-1185">Reference proteome</keyword>
<dbReference type="GO" id="GO:0000455">
    <property type="term" value="P:enzyme-directed rRNA pseudouridine synthesis"/>
    <property type="evidence" value="ECO:0007669"/>
    <property type="project" value="TreeGrafter"/>
</dbReference>
<keyword evidence="3" id="KW-0819">tRNA processing</keyword>
<name>A0A919E4G4_9PROT</name>
<evidence type="ECO:0000256" key="7">
    <source>
        <dbReference type="ARBA" id="ARBA00037305"/>
    </source>
</evidence>
<dbReference type="InterPro" id="IPR050188">
    <property type="entry name" value="RluA_PseudoU_synthase"/>
</dbReference>
<evidence type="ECO:0000256" key="1">
    <source>
        <dbReference type="ARBA" id="ARBA00010876"/>
    </source>
</evidence>
<evidence type="ECO:0000313" key="11">
    <source>
        <dbReference type="EMBL" id="GHF12065.1"/>
    </source>
</evidence>